<reference evidence="4" key="1">
    <citation type="submission" date="2021-11" db="EMBL/GenBank/DDBJ databases">
        <title>Legionella maioricencis sp. nov., a new species isolated from hot water samples in Mallorca.</title>
        <authorList>
            <person name="Crespi S."/>
            <person name="Drasar V."/>
            <person name="Salva-Serra F."/>
            <person name="Jaen-Luchoro D."/>
            <person name="Pineiro-Iglesias B."/>
            <person name="Aliaga F."/>
            <person name="Fernandez-Juarez V."/>
            <person name="Coll G."/>
            <person name="Moore E.R.B."/>
            <person name="Bennasar-Figueras A."/>
        </authorList>
    </citation>
    <scope>NUCLEOTIDE SEQUENCE</scope>
    <source>
        <strain evidence="4">HCPI-6</strain>
    </source>
</reference>
<dbReference type="InterPro" id="IPR037455">
    <property type="entry name" value="LucA/IucC-like"/>
</dbReference>
<dbReference type="PANTHER" id="PTHR34384">
    <property type="entry name" value="L-2,3-DIAMINOPROPANOATE--CITRATE LIGASE"/>
    <property type="match status" value="1"/>
</dbReference>
<dbReference type="RefSeq" id="WP_250420850.1">
    <property type="nucleotide sequence ID" value="NZ_JAJKBJ010000006.1"/>
</dbReference>
<protein>
    <submittedName>
        <fullName evidence="4">Siderophore biosynthesis protein</fullName>
    </submittedName>
</protein>
<evidence type="ECO:0000256" key="1">
    <source>
        <dbReference type="ARBA" id="ARBA00007832"/>
    </source>
</evidence>
<dbReference type="GO" id="GO:0016881">
    <property type="term" value="F:acid-amino acid ligase activity"/>
    <property type="evidence" value="ECO:0007669"/>
    <property type="project" value="UniProtKB-ARBA"/>
</dbReference>
<dbReference type="Pfam" id="PF04183">
    <property type="entry name" value="IucA_IucC"/>
    <property type="match status" value="1"/>
</dbReference>
<feature type="domain" description="Aerobactin siderophore biosynthesis IucA/IucC-like C-terminal" evidence="3">
    <location>
        <begin position="396"/>
        <end position="554"/>
    </location>
</feature>
<dbReference type="PANTHER" id="PTHR34384:SF5">
    <property type="entry name" value="L-2,3-DIAMINOPROPANOATE--CITRATE LIGASE"/>
    <property type="match status" value="1"/>
</dbReference>
<keyword evidence="5" id="KW-1185">Reference proteome</keyword>
<dbReference type="Gene3D" id="1.10.510.40">
    <property type="match status" value="1"/>
</dbReference>
<dbReference type="GO" id="GO:0019290">
    <property type="term" value="P:siderophore biosynthetic process"/>
    <property type="evidence" value="ECO:0007669"/>
    <property type="project" value="InterPro"/>
</dbReference>
<evidence type="ECO:0000259" key="3">
    <source>
        <dbReference type="Pfam" id="PF06276"/>
    </source>
</evidence>
<dbReference type="InterPro" id="IPR007310">
    <property type="entry name" value="Aerobactin_biosyn_IucA/IucC_N"/>
</dbReference>
<dbReference type="InterPro" id="IPR022770">
    <property type="entry name" value="IucA/IucC-like_C"/>
</dbReference>
<evidence type="ECO:0000313" key="4">
    <source>
        <dbReference type="EMBL" id="MCL9683796.1"/>
    </source>
</evidence>
<dbReference type="EMBL" id="JAJKBJ010000006">
    <property type="protein sequence ID" value="MCL9683796.1"/>
    <property type="molecule type" value="Genomic_DNA"/>
</dbReference>
<evidence type="ECO:0000259" key="2">
    <source>
        <dbReference type="Pfam" id="PF04183"/>
    </source>
</evidence>
<feature type="domain" description="Aerobactin siderophore biosynthesis IucA/IucC N-terminal" evidence="2">
    <location>
        <begin position="140"/>
        <end position="372"/>
    </location>
</feature>
<comment type="similarity">
    <text evidence="1">Belongs to the IucA/IucC family.</text>
</comment>
<sequence>MALAYGNFHELSHQLRFLLFEIGIGLPQSSIDYFITLAHKNALQRLQHSALMEGLINSPIASHHVHDFIDQLQGTLKRSNPASQFYQWKNIRDELDESIANHALALAYKQRWDAQICCEASQYDSLWSWINSKQTTRQAFLFLEQWGYQGHPSYPGFRAKMGFTRREVLQNSPEFQAKISLHWCALSKNQMSMNPDSIDLKALIAREFPHEFKLWQEKLKFSHINPEEYIPVPVHPWQWRNKLQITCSQLTDSKSLILLPHHQTVIPSMSVDTMMPIDQSNTLIKLAINDHARDLNEQFYGCTLSRWINSLLTQSGHYQNTLFLANDLAGLNVDSPSIPKYCQKELSVKLLQHPVSLIKSEQKIVPLMSLFAHSPLSNKPLLIEMIKESGLTPINYFNQYCHKVLSAQLHLLLKYGVAFEALPHNTLLIFSEQRPQGLILRDLEQIKIAYSAFFEDNDKPDLPATSRIKTSSLDKLRTVFIHGTLQNNLGHWINSLTQEYQLDEQQLWHVVYQVMQTILNELAKEIHPSILSWQKHQLLHDTWQHQCSLTMRLRGTINKDVYRAHPNPLNTLY</sequence>
<accession>A0A9X2IAZ6</accession>
<comment type="caution">
    <text evidence="4">The sequence shown here is derived from an EMBL/GenBank/DDBJ whole genome shotgun (WGS) entry which is preliminary data.</text>
</comment>
<dbReference type="AlphaFoldDB" id="A0A9X2IAZ6"/>
<dbReference type="Pfam" id="PF06276">
    <property type="entry name" value="FhuF"/>
    <property type="match status" value="1"/>
</dbReference>
<organism evidence="4 5">
    <name type="scientific">Legionella maioricensis</name>
    <dbReference type="NCBI Taxonomy" id="2896528"/>
    <lineage>
        <taxon>Bacteria</taxon>
        <taxon>Pseudomonadati</taxon>
        <taxon>Pseudomonadota</taxon>
        <taxon>Gammaproteobacteria</taxon>
        <taxon>Legionellales</taxon>
        <taxon>Legionellaceae</taxon>
        <taxon>Legionella</taxon>
    </lineage>
</organism>
<gene>
    <name evidence="4" type="ORF">LOX96_06800</name>
</gene>
<dbReference type="Proteomes" id="UP001139721">
    <property type="component" value="Unassembled WGS sequence"/>
</dbReference>
<proteinExistence type="inferred from homology"/>
<evidence type="ECO:0000313" key="5">
    <source>
        <dbReference type="Proteomes" id="UP001139721"/>
    </source>
</evidence>
<name>A0A9X2IAZ6_9GAMM</name>